<dbReference type="Pfam" id="PF07898">
    <property type="entry name" value="DUF1676"/>
    <property type="match status" value="1"/>
</dbReference>
<name>N6TMH9_DENPD</name>
<dbReference type="PANTHER" id="PTHR21879">
    <property type="entry name" value="FI03362P-RELATED-RELATED"/>
    <property type="match status" value="1"/>
</dbReference>
<dbReference type="GO" id="GO:0016020">
    <property type="term" value="C:membrane"/>
    <property type="evidence" value="ECO:0007669"/>
    <property type="project" value="TreeGrafter"/>
</dbReference>
<dbReference type="HOGENOM" id="CLU_096932_0_0_1"/>
<dbReference type="AlphaFoldDB" id="N6TMH9"/>
<organism evidence="1">
    <name type="scientific">Dendroctonus ponderosae</name>
    <name type="common">Mountain pine beetle</name>
    <dbReference type="NCBI Taxonomy" id="77166"/>
    <lineage>
        <taxon>Eukaryota</taxon>
        <taxon>Metazoa</taxon>
        <taxon>Ecdysozoa</taxon>
        <taxon>Arthropoda</taxon>
        <taxon>Hexapoda</taxon>
        <taxon>Insecta</taxon>
        <taxon>Pterygota</taxon>
        <taxon>Neoptera</taxon>
        <taxon>Endopterygota</taxon>
        <taxon>Coleoptera</taxon>
        <taxon>Polyphaga</taxon>
        <taxon>Cucujiformia</taxon>
        <taxon>Curculionidae</taxon>
        <taxon>Scolytinae</taxon>
        <taxon>Dendroctonus</taxon>
    </lineage>
</organism>
<protein>
    <submittedName>
        <fullName evidence="1">Uncharacterized protein</fullName>
    </submittedName>
</protein>
<evidence type="ECO:0000313" key="1">
    <source>
        <dbReference type="EMBL" id="ENN79233.1"/>
    </source>
</evidence>
<gene>
    <name evidence="1" type="ORF">YQE_04417</name>
</gene>
<proteinExistence type="predicted"/>
<feature type="non-terminal residue" evidence="1">
    <location>
        <position position="1"/>
    </location>
</feature>
<dbReference type="OrthoDB" id="6622845at2759"/>
<dbReference type="InterPro" id="IPR012464">
    <property type="entry name" value="DUF1676"/>
</dbReference>
<dbReference type="PANTHER" id="PTHR21879:SF6">
    <property type="entry name" value="OSIRIS 19, ISOFORM A"/>
    <property type="match status" value="1"/>
</dbReference>
<dbReference type="OMA" id="WPPIATI"/>
<reference evidence="1" key="1">
    <citation type="journal article" date="2013" name="Genome Biol.">
        <title>Draft genome of the mountain pine beetle, Dendroctonus ponderosae Hopkins, a major forest pest.</title>
        <authorList>
            <person name="Keeling C.I."/>
            <person name="Yuen M.M."/>
            <person name="Liao N.Y."/>
            <person name="Docking T.R."/>
            <person name="Chan S.K."/>
            <person name="Taylor G.A."/>
            <person name="Palmquist D.L."/>
            <person name="Jackman S.D."/>
            <person name="Nguyen A."/>
            <person name="Li M."/>
            <person name="Henderson H."/>
            <person name="Janes J.K."/>
            <person name="Zhao Y."/>
            <person name="Pandoh P."/>
            <person name="Moore R."/>
            <person name="Sperling F.A."/>
            <person name="Huber D.P."/>
            <person name="Birol I."/>
            <person name="Jones S.J."/>
            <person name="Bohlmann J."/>
        </authorList>
    </citation>
    <scope>NUCLEOTIDE SEQUENCE</scope>
</reference>
<dbReference type="PROSITE" id="PS51257">
    <property type="entry name" value="PROKAR_LIPOPROTEIN"/>
    <property type="match status" value="1"/>
</dbReference>
<dbReference type="EMBL" id="KB740735">
    <property type="protein sequence ID" value="ENN79233.1"/>
    <property type="molecule type" value="Genomic_DNA"/>
</dbReference>
<sequence length="230" mass="25366">MKLLICFGIGFLSLACASPVAEKKALSFESDPLGYIKEYVVAFLDDFLSKDNHEFSDDVKVSKNSYRSSESSGRSNDDYEDKVENYIKSHDVEFKIPAVGSVTVEARNLDSDELDFKINFGTGPHSFAARKSKLKKIFIPILVFVLLKAITLVPLALGILSLKAWNAVQLSFFSFVIAVGLAIFQLCKKIAADGAAPQIAAHEAWPAQQYYARSLDSDDAQNLAYSAYTQ</sequence>
<accession>N6TMH9</accession>